<name>A0A9N7TXY2_PLEPL</name>
<accession>A0A9N7TXY2</accession>
<evidence type="ECO:0000313" key="2">
    <source>
        <dbReference type="EMBL" id="CAB1421000.1"/>
    </source>
</evidence>
<dbReference type="EMBL" id="CADEAL010000498">
    <property type="protein sequence ID" value="CAB1421000.1"/>
    <property type="molecule type" value="Genomic_DNA"/>
</dbReference>
<protein>
    <submittedName>
        <fullName evidence="2">Uncharacterized protein</fullName>
    </submittedName>
</protein>
<evidence type="ECO:0000256" key="1">
    <source>
        <dbReference type="SAM" id="MobiDB-lite"/>
    </source>
</evidence>
<feature type="region of interest" description="Disordered" evidence="1">
    <location>
        <begin position="42"/>
        <end position="72"/>
    </location>
</feature>
<sequence length="133" mass="14139">MAAAWCQETASAGQSRSEQLGVLGLDGKRYKLSLDEFIGQSSGDTLRSQRTDAHMSGQTGGDGTCWGTSRRGAEPVEQQEVRTYKLSCGKISVVVCKSSTPASALITKSSGTSSCFQVDVFIFYVYGSSSFSP</sequence>
<comment type="caution">
    <text evidence="2">The sequence shown here is derived from an EMBL/GenBank/DDBJ whole genome shotgun (WGS) entry which is preliminary data.</text>
</comment>
<keyword evidence="3" id="KW-1185">Reference proteome</keyword>
<dbReference type="Proteomes" id="UP001153269">
    <property type="component" value="Unassembled WGS sequence"/>
</dbReference>
<proteinExistence type="predicted"/>
<reference evidence="2" key="1">
    <citation type="submission" date="2020-03" db="EMBL/GenBank/DDBJ databases">
        <authorList>
            <person name="Weist P."/>
        </authorList>
    </citation>
    <scope>NUCLEOTIDE SEQUENCE</scope>
</reference>
<dbReference type="AlphaFoldDB" id="A0A9N7TXY2"/>
<organism evidence="2 3">
    <name type="scientific">Pleuronectes platessa</name>
    <name type="common">European plaice</name>
    <dbReference type="NCBI Taxonomy" id="8262"/>
    <lineage>
        <taxon>Eukaryota</taxon>
        <taxon>Metazoa</taxon>
        <taxon>Chordata</taxon>
        <taxon>Craniata</taxon>
        <taxon>Vertebrata</taxon>
        <taxon>Euteleostomi</taxon>
        <taxon>Actinopterygii</taxon>
        <taxon>Neopterygii</taxon>
        <taxon>Teleostei</taxon>
        <taxon>Neoteleostei</taxon>
        <taxon>Acanthomorphata</taxon>
        <taxon>Carangaria</taxon>
        <taxon>Pleuronectiformes</taxon>
        <taxon>Pleuronectoidei</taxon>
        <taxon>Pleuronectidae</taxon>
        <taxon>Pleuronectes</taxon>
    </lineage>
</organism>
<gene>
    <name evidence="2" type="ORF">PLEPLA_LOCUS8881</name>
</gene>
<evidence type="ECO:0000313" key="3">
    <source>
        <dbReference type="Proteomes" id="UP001153269"/>
    </source>
</evidence>